<name>A0A0F9EY46_9ZZZZ</name>
<evidence type="ECO:0008006" key="3">
    <source>
        <dbReference type="Google" id="ProtNLM"/>
    </source>
</evidence>
<reference evidence="2" key="1">
    <citation type="journal article" date="2015" name="Nature">
        <title>Complex archaea that bridge the gap between prokaryotes and eukaryotes.</title>
        <authorList>
            <person name="Spang A."/>
            <person name="Saw J.H."/>
            <person name="Jorgensen S.L."/>
            <person name="Zaremba-Niedzwiedzka K."/>
            <person name="Martijn J."/>
            <person name="Lind A.E."/>
            <person name="van Eijk R."/>
            <person name="Schleper C."/>
            <person name="Guy L."/>
            <person name="Ettema T.J."/>
        </authorList>
    </citation>
    <scope>NUCLEOTIDE SEQUENCE</scope>
</reference>
<sequence length="728" mass="79800">AGAVQWLAGDTLVGKGAKSLADFFEENAAFIAPEDPTIVADVAGGFGSMFTLLLPGAAVSKGLRSAQFISRGVAAFLQVGIFTVNESLVEAGSVYRERIAQTGSREDAEGAARFVFFLNLPLNALTNKLGLFAGKSQALRSVITEGTQEAAQSVVSQIPTRERIDFAQVRHEALIGAIVGGGTGAIMQRASRTIEAVPGLSPQAQQVYSEAEQAALDEGATAEAADIAGTQALGATEEGQAYIEATADAMDVVLEAEAAIAKLAEGGAILPTIEITEEEVNALFDSGATQEEIVATLIRDIEEIPVDTAEADAALAELQASQQEAAAEARVAQLEQKAVEIEADAIATFQALEEGVDPLPQLESLGNIAFDEGATTIETFTERMKAKLGELWERFKGFIQAVFDKLREERGAIEFGEPTQEQRIAELRTQIQEQVKLARIARREGRSEAVEAARRRINRIRSREAQARVKVRVERATRRTLTELASETLPVALRGKFLKAIANATTPTQFGDVAIRIQSAANAFTEAQELKKNLGSKRGKIAFIRKINEINQTVINDIKKELNISKPLRLMNEKELEAVTEKLKARVRFKRSRGFRPKIEDRGSKRTDIPEALYEVRRNLQPSKKEQFKQKIKKFREESTPEKLLGIISTRLANIDESLRQTLRKFEFNLGRSVRNDLKVATPFIKKVQKMTPDDYTDFGWALKNGDVNTINPLLEKYDMADEFAAVR</sequence>
<dbReference type="AlphaFoldDB" id="A0A0F9EY46"/>
<organism evidence="2">
    <name type="scientific">marine sediment metagenome</name>
    <dbReference type="NCBI Taxonomy" id="412755"/>
    <lineage>
        <taxon>unclassified sequences</taxon>
        <taxon>metagenomes</taxon>
        <taxon>ecological metagenomes</taxon>
    </lineage>
</organism>
<gene>
    <name evidence="2" type="ORF">LCGC14_2019780</name>
</gene>
<dbReference type="EMBL" id="LAZR01023310">
    <property type="protein sequence ID" value="KKL78944.1"/>
    <property type="molecule type" value="Genomic_DNA"/>
</dbReference>
<comment type="caution">
    <text evidence="2">The sequence shown here is derived from an EMBL/GenBank/DDBJ whole genome shotgun (WGS) entry which is preliminary data.</text>
</comment>
<feature type="coiled-coil region" evidence="1">
    <location>
        <begin position="424"/>
        <end position="470"/>
    </location>
</feature>
<feature type="non-terminal residue" evidence="2">
    <location>
        <position position="1"/>
    </location>
</feature>
<accession>A0A0F9EY46</accession>
<keyword evidence="1" id="KW-0175">Coiled coil</keyword>
<protein>
    <recommendedName>
        <fullName evidence="3">Large polyvalent protein associated domain-containing protein</fullName>
    </recommendedName>
</protein>
<evidence type="ECO:0000256" key="1">
    <source>
        <dbReference type="SAM" id="Coils"/>
    </source>
</evidence>
<proteinExistence type="predicted"/>
<feature type="coiled-coil region" evidence="1">
    <location>
        <begin position="306"/>
        <end position="344"/>
    </location>
</feature>
<evidence type="ECO:0000313" key="2">
    <source>
        <dbReference type="EMBL" id="KKL78944.1"/>
    </source>
</evidence>
<feature type="non-terminal residue" evidence="2">
    <location>
        <position position="728"/>
    </location>
</feature>